<dbReference type="OrthoDB" id="7426733at2"/>
<dbReference type="SUPFAM" id="SSF48452">
    <property type="entry name" value="TPR-like"/>
    <property type="match status" value="1"/>
</dbReference>
<comment type="caution">
    <text evidence="2">The sequence shown here is derived from an EMBL/GenBank/DDBJ whole genome shotgun (WGS) entry which is preliminary data.</text>
</comment>
<dbReference type="EMBL" id="SSHH01000001">
    <property type="protein sequence ID" value="TIX51975.1"/>
    <property type="molecule type" value="Genomic_DNA"/>
</dbReference>
<dbReference type="Gene3D" id="1.25.40.10">
    <property type="entry name" value="Tetratricopeptide repeat domain"/>
    <property type="match status" value="1"/>
</dbReference>
<feature type="signal peptide" evidence="1">
    <location>
        <begin position="1"/>
        <end position="25"/>
    </location>
</feature>
<evidence type="ECO:0000313" key="3">
    <source>
        <dbReference type="Proteomes" id="UP000309389"/>
    </source>
</evidence>
<feature type="chain" id="PRO_5020384350" description="Tetratricopeptide repeat protein" evidence="1">
    <location>
        <begin position="26"/>
        <end position="310"/>
    </location>
</feature>
<dbReference type="RefSeq" id="WP_136692761.1">
    <property type="nucleotide sequence ID" value="NZ_SSHH01000001.1"/>
</dbReference>
<reference evidence="2 3" key="1">
    <citation type="submission" date="2019-04" db="EMBL/GenBank/DDBJ databases">
        <title>Altererythrobacter aquimixticola sp. nov., isolated from sediment of junction between the ocean and a freshwater spring.</title>
        <authorList>
            <person name="Yoon J.-H."/>
        </authorList>
    </citation>
    <scope>NUCLEOTIDE SEQUENCE [LARGE SCALE GENOMIC DNA]</scope>
    <source>
        <strain evidence="2 3">SSKS-13</strain>
    </source>
</reference>
<sequence length="310" mass="34472">MLGQARGVAFYAMASLALWATPASAETLRITGVYPADSDGAAALNAIMVDKFTGIDGPALSSTVATRLREAQIDGESYFAILVPPFAEDAEAVLKGHAEPRYSETEYTSEREICWTEDDRGRCTERREVELDCLRVTIHLRPQMQLIAANGNELWRSDSEKQRQMSFCPEFDDAPDADPHISAMIGEFALEARHALAPVYRDDDIRIMERRRGLSGNDRNAFRDAIRLTGSNEAAACDEFARLHATNPDHPALSFNVGLCAEQRYDIDAAQAAYRHALQFEDSDDEAEAGLIRLDERMRADMQLANHHGH</sequence>
<protein>
    <recommendedName>
        <fullName evidence="4">Tetratricopeptide repeat protein</fullName>
    </recommendedName>
</protein>
<evidence type="ECO:0000313" key="2">
    <source>
        <dbReference type="EMBL" id="TIX51975.1"/>
    </source>
</evidence>
<keyword evidence="3" id="KW-1185">Reference proteome</keyword>
<accession>A0A4T3F3V8</accession>
<dbReference type="Proteomes" id="UP000309389">
    <property type="component" value="Unassembled WGS sequence"/>
</dbReference>
<evidence type="ECO:0008006" key="4">
    <source>
        <dbReference type="Google" id="ProtNLM"/>
    </source>
</evidence>
<keyword evidence="1" id="KW-0732">Signal</keyword>
<evidence type="ECO:0000256" key="1">
    <source>
        <dbReference type="SAM" id="SignalP"/>
    </source>
</evidence>
<dbReference type="AlphaFoldDB" id="A0A4T3F3V8"/>
<gene>
    <name evidence="2" type="ORF">E5222_05960</name>
</gene>
<proteinExistence type="predicted"/>
<name>A0A4T3F3V8_9SPHN</name>
<dbReference type="InterPro" id="IPR011990">
    <property type="entry name" value="TPR-like_helical_dom_sf"/>
</dbReference>
<organism evidence="2 3">
    <name type="scientific">Alteraurantiacibacter aquimixticola</name>
    <dbReference type="NCBI Taxonomy" id="2489173"/>
    <lineage>
        <taxon>Bacteria</taxon>
        <taxon>Pseudomonadati</taxon>
        <taxon>Pseudomonadota</taxon>
        <taxon>Alphaproteobacteria</taxon>
        <taxon>Sphingomonadales</taxon>
        <taxon>Erythrobacteraceae</taxon>
        <taxon>Alteraurantiacibacter</taxon>
    </lineage>
</organism>